<dbReference type="EMBL" id="QLIX01000003">
    <property type="protein sequence ID" value="RAI59745.1"/>
    <property type="molecule type" value="Genomic_DNA"/>
</dbReference>
<organism evidence="1 2">
    <name type="scientific">Roseicella frigidaeris</name>
    <dbReference type="NCBI Taxonomy" id="2230885"/>
    <lineage>
        <taxon>Bacteria</taxon>
        <taxon>Pseudomonadati</taxon>
        <taxon>Pseudomonadota</taxon>
        <taxon>Alphaproteobacteria</taxon>
        <taxon>Acetobacterales</taxon>
        <taxon>Roseomonadaceae</taxon>
        <taxon>Roseicella</taxon>
    </lineage>
</organism>
<dbReference type="AlphaFoldDB" id="A0A327MB89"/>
<accession>A0A327MB89</accession>
<keyword evidence="2" id="KW-1185">Reference proteome</keyword>
<evidence type="ECO:0000313" key="1">
    <source>
        <dbReference type="EMBL" id="RAI59745.1"/>
    </source>
</evidence>
<protein>
    <submittedName>
        <fullName evidence="1">Uncharacterized protein</fullName>
    </submittedName>
</protein>
<reference evidence="2" key="1">
    <citation type="submission" date="2018-06" db="EMBL/GenBank/DDBJ databases">
        <authorList>
            <person name="Khan S.A."/>
        </authorList>
    </citation>
    <scope>NUCLEOTIDE SEQUENCE [LARGE SCALE GENOMIC DNA]</scope>
    <source>
        <strain evidence="2">DB-1506</strain>
    </source>
</reference>
<dbReference type="Proteomes" id="UP000249065">
    <property type="component" value="Unassembled WGS sequence"/>
</dbReference>
<sequence>MGAMAALALSGCGDTSNQRLPVACPRPGILGEGADLTRYRPGAVRDLTTLEWDARLAGISGGCNPGNKNRSIDVTLSANFTVERGAGTEGRVVDLPWFVAVVDARDERILARHSFVDRILFARNETRTNAESAPVSLTLPVGEGRRGTDYRVYVSFDLTPEDLALNRRRGPR</sequence>
<comment type="caution">
    <text evidence="1">The sequence shown here is derived from an EMBL/GenBank/DDBJ whole genome shotgun (WGS) entry which is preliminary data.</text>
</comment>
<name>A0A327MB89_9PROT</name>
<gene>
    <name evidence="1" type="ORF">DOO78_05670</name>
</gene>
<proteinExistence type="predicted"/>
<evidence type="ECO:0000313" key="2">
    <source>
        <dbReference type="Proteomes" id="UP000249065"/>
    </source>
</evidence>